<sequence>MAGKRSKEERMSTIIGRAMVARGVVLKTCG</sequence>
<evidence type="ECO:0000313" key="1">
    <source>
        <dbReference type="EMBL" id="DAD55423.1"/>
    </source>
</evidence>
<name>A0A8D9UHC1_9CAUD</name>
<accession>A0A8D9UHC1</accession>
<dbReference type="EMBL" id="BK014724">
    <property type="protein sequence ID" value="DAD55423.1"/>
    <property type="molecule type" value="Genomic_DNA"/>
</dbReference>
<reference evidence="1" key="1">
    <citation type="journal article" date="2021" name="Proc. Natl. Acad. Sci. U.S.A.">
        <title>A Catalog of Tens of Thousands of Viruses from Human Metagenomes Reveals Hidden Associations with Chronic Diseases.</title>
        <authorList>
            <person name="Tisza M.J."/>
            <person name="Buck C.B."/>
        </authorList>
    </citation>
    <scope>NUCLEOTIDE SEQUENCE</scope>
    <source>
        <strain evidence="1">CtoNj20</strain>
    </source>
</reference>
<protein>
    <submittedName>
        <fullName evidence="1">Uncharacterized protein</fullName>
    </submittedName>
</protein>
<proteinExistence type="predicted"/>
<organism evidence="1">
    <name type="scientific">Siphoviridae sp. ctoNj20</name>
    <dbReference type="NCBI Taxonomy" id="2826085"/>
    <lineage>
        <taxon>Viruses</taxon>
        <taxon>Duplodnaviria</taxon>
        <taxon>Heunggongvirae</taxon>
        <taxon>Uroviricota</taxon>
        <taxon>Caudoviricetes</taxon>
    </lineage>
</organism>